<evidence type="ECO:0000256" key="4">
    <source>
        <dbReference type="ARBA" id="ARBA00022777"/>
    </source>
</evidence>
<dbReference type="PANTHER" id="PTHR10196">
    <property type="entry name" value="SUGAR KINASE"/>
    <property type="match status" value="1"/>
</dbReference>
<keyword evidence="2 8" id="KW-0808">Transferase</keyword>
<dbReference type="Pfam" id="PF00370">
    <property type="entry name" value="FGGY_N"/>
    <property type="match status" value="1"/>
</dbReference>
<dbReference type="NCBIfam" id="NF000756">
    <property type="entry name" value="PRK00047.1"/>
    <property type="match status" value="1"/>
</dbReference>
<dbReference type="InterPro" id="IPR000577">
    <property type="entry name" value="Carb_kinase_FGGY"/>
</dbReference>
<keyword evidence="5" id="KW-0067">ATP-binding</keyword>
<evidence type="ECO:0000256" key="2">
    <source>
        <dbReference type="ARBA" id="ARBA00022679"/>
    </source>
</evidence>
<accession>A0ABW4JA98</accession>
<evidence type="ECO:0000256" key="5">
    <source>
        <dbReference type="ARBA" id="ARBA00022840"/>
    </source>
</evidence>
<dbReference type="InterPro" id="IPR018485">
    <property type="entry name" value="FGGY_C"/>
</dbReference>
<feature type="domain" description="Carbohydrate kinase FGGY N-terminal" evidence="6">
    <location>
        <begin position="5"/>
        <end position="252"/>
    </location>
</feature>
<gene>
    <name evidence="8" type="primary">glpK</name>
    <name evidence="8" type="ORF">ACFQ5M_08555</name>
</gene>
<dbReference type="GO" id="GO:0004370">
    <property type="term" value="F:glycerol kinase activity"/>
    <property type="evidence" value="ECO:0007669"/>
    <property type="project" value="UniProtKB-EC"/>
</dbReference>
<dbReference type="NCBIfam" id="TIGR01311">
    <property type="entry name" value="glycerol_kin"/>
    <property type="match status" value="1"/>
</dbReference>
<proteinExistence type="inferred from homology"/>
<dbReference type="Pfam" id="PF02782">
    <property type="entry name" value="FGGY_C"/>
    <property type="match status" value="1"/>
</dbReference>
<dbReference type="InterPro" id="IPR043129">
    <property type="entry name" value="ATPase_NBD"/>
</dbReference>
<dbReference type="EMBL" id="JBHTOP010000022">
    <property type="protein sequence ID" value="MFD1672145.1"/>
    <property type="molecule type" value="Genomic_DNA"/>
</dbReference>
<dbReference type="Gene3D" id="3.30.420.40">
    <property type="match status" value="2"/>
</dbReference>
<evidence type="ECO:0000256" key="3">
    <source>
        <dbReference type="ARBA" id="ARBA00022741"/>
    </source>
</evidence>
<evidence type="ECO:0000259" key="7">
    <source>
        <dbReference type="Pfam" id="PF02782"/>
    </source>
</evidence>
<keyword evidence="4 8" id="KW-0418">Kinase</keyword>
<keyword evidence="3" id="KW-0547">Nucleotide-binding</keyword>
<sequence>MTNTYILSIDAGTTTIRGVIFDAAGQIVAKEIKKVPQISPHPGWLEQDPEIIYDTVQSTIADVLINGHISANQLASLALTNQRETTVVWDKATGHPVYNAIVWRSNQTKAIIDQYKNQIDARLIHEKTGLRLDAIFSASKIRFILDQVPDGQARGEAGELLFGTINTWLAWRLSDGEIFVTDHTNASRTLLFNIHTLTWDEELCRLFDIPQAMLPTIVANDTIVGHTNHQPLLNQNIPIAAMIGSQQAALFGQTAFDEGMVKATFGSGGFIVMNTGTKPRFSNNNLLTSVGYSLSQQTHYVLEGYILTAGDAIDWFIEQLDFLTSYQAADTAANTSQNENELYFVPAFNGLAAPYWDPNVRGAFLGLTRGSTRDDLIKAGLQAIAYQTADILTTMSQDTHLPLARLKVDGGASQSAYLLQFVADMTKTSVQRSQSLETTALGAAMIAGLNTGFFKDFATLQQLNIGGERFEPALDAKTRQQLYAGWHQAVAAAQIFK</sequence>
<evidence type="ECO:0000256" key="1">
    <source>
        <dbReference type="ARBA" id="ARBA00009156"/>
    </source>
</evidence>
<dbReference type="SUPFAM" id="SSF53067">
    <property type="entry name" value="Actin-like ATPase domain"/>
    <property type="match status" value="2"/>
</dbReference>
<feature type="domain" description="Carbohydrate kinase FGGY C-terminal" evidence="7">
    <location>
        <begin position="262"/>
        <end position="449"/>
    </location>
</feature>
<dbReference type="InterPro" id="IPR005999">
    <property type="entry name" value="Glycerol_kin"/>
</dbReference>
<dbReference type="Proteomes" id="UP001597267">
    <property type="component" value="Unassembled WGS sequence"/>
</dbReference>
<protein>
    <submittedName>
        <fullName evidence="8">Glycerol kinase GlpK</fullName>
        <ecNumber evidence="8">2.7.1.30</ecNumber>
    </submittedName>
</protein>
<dbReference type="InterPro" id="IPR018484">
    <property type="entry name" value="FGGY_N"/>
</dbReference>
<dbReference type="EC" id="2.7.1.30" evidence="8"/>
<dbReference type="PIRSF" id="PIRSF000538">
    <property type="entry name" value="GlpK"/>
    <property type="match status" value="1"/>
</dbReference>
<evidence type="ECO:0000259" key="6">
    <source>
        <dbReference type="Pfam" id="PF00370"/>
    </source>
</evidence>
<dbReference type="RefSeq" id="WP_125715794.1">
    <property type="nucleotide sequence ID" value="NZ_JBHTOP010000022.1"/>
</dbReference>
<name>A0ABW4JA98_9LACO</name>
<keyword evidence="9" id="KW-1185">Reference proteome</keyword>
<reference evidence="9" key="1">
    <citation type="journal article" date="2019" name="Int. J. Syst. Evol. Microbiol.">
        <title>The Global Catalogue of Microorganisms (GCM) 10K type strain sequencing project: providing services to taxonomists for standard genome sequencing and annotation.</title>
        <authorList>
            <consortium name="The Broad Institute Genomics Platform"/>
            <consortium name="The Broad Institute Genome Sequencing Center for Infectious Disease"/>
            <person name="Wu L."/>
            <person name="Ma J."/>
        </authorList>
    </citation>
    <scope>NUCLEOTIDE SEQUENCE [LARGE SCALE GENOMIC DNA]</scope>
    <source>
        <strain evidence="9">CCM 8896</strain>
    </source>
</reference>
<organism evidence="8 9">
    <name type="scientific">Agrilactobacillus yilanensis</name>
    <dbReference type="NCBI Taxonomy" id="2485997"/>
    <lineage>
        <taxon>Bacteria</taxon>
        <taxon>Bacillati</taxon>
        <taxon>Bacillota</taxon>
        <taxon>Bacilli</taxon>
        <taxon>Lactobacillales</taxon>
        <taxon>Lactobacillaceae</taxon>
        <taxon>Agrilactobacillus</taxon>
    </lineage>
</organism>
<comment type="caution">
    <text evidence="8">The sequence shown here is derived from an EMBL/GenBank/DDBJ whole genome shotgun (WGS) entry which is preliminary data.</text>
</comment>
<comment type="similarity">
    <text evidence="1">Belongs to the FGGY kinase family.</text>
</comment>
<evidence type="ECO:0000313" key="8">
    <source>
        <dbReference type="EMBL" id="MFD1672145.1"/>
    </source>
</evidence>
<dbReference type="PANTHER" id="PTHR10196:SF69">
    <property type="entry name" value="GLYCEROL KINASE"/>
    <property type="match status" value="1"/>
</dbReference>
<evidence type="ECO:0000313" key="9">
    <source>
        <dbReference type="Proteomes" id="UP001597267"/>
    </source>
</evidence>
<dbReference type="CDD" id="cd07769">
    <property type="entry name" value="ASKHA_NBD_FGGY_GK"/>
    <property type="match status" value="1"/>
</dbReference>